<dbReference type="Proteomes" id="UP001148629">
    <property type="component" value="Unassembled WGS sequence"/>
</dbReference>
<organism evidence="1 2">
    <name type="scientific">Fusarium decemcellulare</name>
    <dbReference type="NCBI Taxonomy" id="57161"/>
    <lineage>
        <taxon>Eukaryota</taxon>
        <taxon>Fungi</taxon>
        <taxon>Dikarya</taxon>
        <taxon>Ascomycota</taxon>
        <taxon>Pezizomycotina</taxon>
        <taxon>Sordariomycetes</taxon>
        <taxon>Hypocreomycetidae</taxon>
        <taxon>Hypocreales</taxon>
        <taxon>Nectriaceae</taxon>
        <taxon>Fusarium</taxon>
        <taxon>Fusarium decemcellulare species complex</taxon>
    </lineage>
</organism>
<sequence>MRMAFLGCGQMGSAIASALLQSRKADLCRSLILGVNSQSSKSRLEKQFSEYRDRVQVVNLQNVQAARDADTIVLAHMPYMLKDILSEKGMREAFKGKLVISILAGINARSIRDALGVPEGTGDASSQREYELVRAMPNLAAQIKESMTLIKDPGADASSESLQKATNLFEQIGKVLKVPEETYHVAGMLTGAYYALTTMALDGLMDGSVSEGMAPSDIKTVAIQCLRGLTKLMEQGKTPSEIREFLSAPEGASYQGIATLERGNVRSVYSEAIMRATNRAKELETRGN</sequence>
<accession>A0ACC1SIV7</accession>
<dbReference type="EMBL" id="JANRMS010000395">
    <property type="protein sequence ID" value="KAJ3540659.1"/>
    <property type="molecule type" value="Genomic_DNA"/>
</dbReference>
<gene>
    <name evidence="1" type="ORF">NM208_g4961</name>
</gene>
<comment type="caution">
    <text evidence="1">The sequence shown here is derived from an EMBL/GenBank/DDBJ whole genome shotgun (WGS) entry which is preliminary data.</text>
</comment>
<reference evidence="1" key="1">
    <citation type="submission" date="2022-08" db="EMBL/GenBank/DDBJ databases">
        <title>Genome Sequence of Fusarium decemcellulare.</title>
        <authorList>
            <person name="Buettner E."/>
        </authorList>
    </citation>
    <scope>NUCLEOTIDE SEQUENCE</scope>
    <source>
        <strain evidence="1">Babe19</strain>
    </source>
</reference>
<protein>
    <submittedName>
        <fullName evidence="1">Uncharacterized protein</fullName>
    </submittedName>
</protein>
<evidence type="ECO:0000313" key="1">
    <source>
        <dbReference type="EMBL" id="KAJ3540659.1"/>
    </source>
</evidence>
<keyword evidence="2" id="KW-1185">Reference proteome</keyword>
<name>A0ACC1SIV7_9HYPO</name>
<proteinExistence type="predicted"/>
<evidence type="ECO:0000313" key="2">
    <source>
        <dbReference type="Proteomes" id="UP001148629"/>
    </source>
</evidence>